<dbReference type="InterPro" id="IPR025677">
    <property type="entry name" value="OST-HTH-assoc_dom"/>
</dbReference>
<reference evidence="3" key="1">
    <citation type="submission" date="2020-03" db="EMBL/GenBank/DDBJ databases">
        <title>Castanea mollissima Vanexum genome sequencing.</title>
        <authorList>
            <person name="Staton M."/>
        </authorList>
    </citation>
    <scope>NUCLEOTIDE SEQUENCE</scope>
    <source>
        <tissue evidence="3">Leaf</tissue>
    </source>
</reference>
<protein>
    <recommendedName>
        <fullName evidence="2">OST-HTH associated domain-containing protein</fullName>
    </recommendedName>
</protein>
<proteinExistence type="predicted"/>
<organism evidence="3 4">
    <name type="scientific">Castanea mollissima</name>
    <name type="common">Chinese chestnut</name>
    <dbReference type="NCBI Taxonomy" id="60419"/>
    <lineage>
        <taxon>Eukaryota</taxon>
        <taxon>Viridiplantae</taxon>
        <taxon>Streptophyta</taxon>
        <taxon>Embryophyta</taxon>
        <taxon>Tracheophyta</taxon>
        <taxon>Spermatophyta</taxon>
        <taxon>Magnoliopsida</taxon>
        <taxon>eudicotyledons</taxon>
        <taxon>Gunneridae</taxon>
        <taxon>Pentapetalae</taxon>
        <taxon>rosids</taxon>
        <taxon>fabids</taxon>
        <taxon>Fagales</taxon>
        <taxon>Fagaceae</taxon>
        <taxon>Castanea</taxon>
    </lineage>
</organism>
<evidence type="ECO:0000259" key="2">
    <source>
        <dbReference type="Pfam" id="PF14418"/>
    </source>
</evidence>
<feature type="non-terminal residue" evidence="3">
    <location>
        <position position="1"/>
    </location>
</feature>
<dbReference type="Proteomes" id="UP000737018">
    <property type="component" value="Unassembled WGS sequence"/>
</dbReference>
<feature type="compositionally biased region" description="Low complexity" evidence="1">
    <location>
        <begin position="154"/>
        <end position="172"/>
    </location>
</feature>
<dbReference type="AlphaFoldDB" id="A0A8J4VQ08"/>
<dbReference type="OrthoDB" id="1735570at2759"/>
<keyword evidence="4" id="KW-1185">Reference proteome</keyword>
<name>A0A8J4VQ08_9ROSI</name>
<gene>
    <name evidence="3" type="ORF">CMV_018031</name>
</gene>
<dbReference type="Pfam" id="PF14418">
    <property type="entry name" value="OHA"/>
    <property type="match status" value="1"/>
</dbReference>
<evidence type="ECO:0000313" key="4">
    <source>
        <dbReference type="Proteomes" id="UP000737018"/>
    </source>
</evidence>
<evidence type="ECO:0000313" key="3">
    <source>
        <dbReference type="EMBL" id="KAF3956891.1"/>
    </source>
</evidence>
<feature type="domain" description="OST-HTH associated" evidence="2">
    <location>
        <begin position="302"/>
        <end position="339"/>
    </location>
</feature>
<feature type="compositionally biased region" description="Polar residues" evidence="1">
    <location>
        <begin position="116"/>
        <end position="127"/>
    </location>
</feature>
<sequence length="441" mass="48577">MMGPICLQFFNILKLQSGGDGQFVVHGLTPKIHEPFECNPAVLTGPVINNGIQAPIATSKSNGDDKSIAGGVNGKPAFTYSSESNVKEDPKKKQEPFSLDRSITGAEGKSPLPPSSDLNVGELQQHSPLDEKVVESEGHWPPVNKRQSTIEKCSTSGVSSEEKSQSTSEQHSASLNGSEKAKLKEKHAKSTSQEANPICQVPHSSTNNDSDMDSKTAIGSQAYGDTSRTNPGFFNKIVYWCKFWRTDPNSDILSDQSNQKLDQINDYSKRHELFSEDSFWSDMESFMGTPNASVIVSHSWNREEMAQNLQNEGPLAHRSLTESDLLHLVDLLISERKWVVKCPSQTSPFKLTSSIGKSAMIQSRGSNGLSSIFSGTSPKHDEDLKYQNILHIGVSPPVINKKPSVRSRSDILADCQKLVTEILKEYPEGYDMGSFRKLFLE</sequence>
<comment type="caution">
    <text evidence="3">The sequence shown here is derived from an EMBL/GenBank/DDBJ whole genome shotgun (WGS) entry which is preliminary data.</text>
</comment>
<feature type="compositionally biased region" description="Basic and acidic residues" evidence="1">
    <location>
        <begin position="128"/>
        <end position="138"/>
    </location>
</feature>
<dbReference type="EMBL" id="JRKL02002964">
    <property type="protein sequence ID" value="KAF3956891.1"/>
    <property type="molecule type" value="Genomic_DNA"/>
</dbReference>
<evidence type="ECO:0000256" key="1">
    <source>
        <dbReference type="SAM" id="MobiDB-lite"/>
    </source>
</evidence>
<feature type="region of interest" description="Disordered" evidence="1">
    <location>
        <begin position="57"/>
        <end position="217"/>
    </location>
</feature>
<feature type="compositionally biased region" description="Basic and acidic residues" evidence="1">
    <location>
        <begin position="85"/>
        <end position="95"/>
    </location>
</feature>
<accession>A0A8J4VQ08</accession>